<dbReference type="AlphaFoldDB" id="A0A923H831"/>
<evidence type="ECO:0000313" key="3">
    <source>
        <dbReference type="Proteomes" id="UP000656244"/>
    </source>
</evidence>
<comment type="caution">
    <text evidence="2">The sequence shown here is derived from an EMBL/GenBank/DDBJ whole genome shotgun (WGS) entry which is preliminary data.</text>
</comment>
<accession>A0A923H831</accession>
<keyword evidence="3" id="KW-1185">Reference proteome</keyword>
<reference evidence="2" key="1">
    <citation type="submission" date="2020-08" db="EMBL/GenBank/DDBJ databases">
        <title>Hyunsoonleella sp. strain SJ7 genome sequencing and assembly.</title>
        <authorList>
            <person name="Kim I."/>
        </authorList>
    </citation>
    <scope>NUCLEOTIDE SEQUENCE</scope>
    <source>
        <strain evidence="2">SJ7</strain>
    </source>
</reference>
<dbReference type="RefSeq" id="WP_186559515.1">
    <property type="nucleotide sequence ID" value="NZ_JACNMF010000001.1"/>
</dbReference>
<gene>
    <name evidence="2" type="ORF">H7U19_04815</name>
</gene>
<sequence length="200" mass="22724">MSTEVLEPIDTKNDAIKLPLTFNVEKIKAEVDKIGLNSFIYYDVLPLRSPAHLVDPSIPFPPPAQDYADGSWCDWLNTKELENSPCLKSIVETFQEKTKVTLVRALRLENGNIVKEHTDPTLGLQIEKSVIRLTIPVIKDSGADFYLNDKIVPMKPGECWYLRLTDPHKVLNNSGQDRVNITIDMIPNTWIRNLILENDV</sequence>
<evidence type="ECO:0000259" key="1">
    <source>
        <dbReference type="Pfam" id="PF05118"/>
    </source>
</evidence>
<dbReference type="SUPFAM" id="SSF51197">
    <property type="entry name" value="Clavaminate synthase-like"/>
    <property type="match status" value="1"/>
</dbReference>
<name>A0A923H831_9FLAO</name>
<dbReference type="InterPro" id="IPR007803">
    <property type="entry name" value="Asp/Arg/Pro-Hydrxlase"/>
</dbReference>
<proteinExistence type="predicted"/>
<organism evidence="2 3">
    <name type="scientific">Hyunsoonleella aquatilis</name>
    <dbReference type="NCBI Taxonomy" id="2762758"/>
    <lineage>
        <taxon>Bacteria</taxon>
        <taxon>Pseudomonadati</taxon>
        <taxon>Bacteroidota</taxon>
        <taxon>Flavobacteriia</taxon>
        <taxon>Flavobacteriales</taxon>
        <taxon>Flavobacteriaceae</taxon>
    </lineage>
</organism>
<feature type="domain" description="Aspartyl/asparaginy/proline hydroxylase" evidence="1">
    <location>
        <begin position="78"/>
        <end position="185"/>
    </location>
</feature>
<dbReference type="Pfam" id="PF05118">
    <property type="entry name" value="Asp_Arg_Hydrox"/>
    <property type="match status" value="1"/>
</dbReference>
<dbReference type="InterPro" id="IPR027443">
    <property type="entry name" value="IPNS-like_sf"/>
</dbReference>
<dbReference type="Gene3D" id="2.60.120.330">
    <property type="entry name" value="B-lactam Antibiotic, Isopenicillin N Synthase, Chain"/>
    <property type="match status" value="1"/>
</dbReference>
<protein>
    <submittedName>
        <fullName evidence="2">Aspartyl/asparaginyl beta-hydroxylase domain-containing protein</fullName>
    </submittedName>
</protein>
<dbReference type="Proteomes" id="UP000656244">
    <property type="component" value="Unassembled WGS sequence"/>
</dbReference>
<dbReference type="EMBL" id="JACNMF010000001">
    <property type="protein sequence ID" value="MBC3757713.1"/>
    <property type="molecule type" value="Genomic_DNA"/>
</dbReference>
<evidence type="ECO:0000313" key="2">
    <source>
        <dbReference type="EMBL" id="MBC3757713.1"/>
    </source>
</evidence>